<dbReference type="Pfam" id="PF00196">
    <property type="entry name" value="GerE"/>
    <property type="match status" value="1"/>
</dbReference>
<evidence type="ECO:0000256" key="1">
    <source>
        <dbReference type="ARBA" id="ARBA00022553"/>
    </source>
</evidence>
<dbReference type="InterPro" id="IPR001789">
    <property type="entry name" value="Sig_transdc_resp-reg_receiver"/>
</dbReference>
<evidence type="ECO:0000313" key="7">
    <source>
        <dbReference type="Proteomes" id="UP000604001"/>
    </source>
</evidence>
<dbReference type="InterPro" id="IPR011006">
    <property type="entry name" value="CheY-like_superfamily"/>
</dbReference>
<protein>
    <submittedName>
        <fullName evidence="6">Response regulator transcription factor</fullName>
    </submittedName>
</protein>
<evidence type="ECO:0000259" key="4">
    <source>
        <dbReference type="PROSITE" id="PS50043"/>
    </source>
</evidence>
<dbReference type="SUPFAM" id="SSF46894">
    <property type="entry name" value="C-terminal effector domain of the bipartite response regulators"/>
    <property type="match status" value="1"/>
</dbReference>
<sequence>MSSTPIRVVLVDDHAVIRAGMAQLLAGTDDIEVVGQAEDGARALTVVRETDPDVVLMDLQMPNVDGVTATRNIKAAGLRSDVLVLTSYSDSERIVGALDAGAVGYLLKDADPDDVLAGIRSVSRGESPIHPRAARALLGVRAAPPPVQLTNRETEVLELVREGLANKQIARRLDISERTVKAHLTSAFARIGVVDRTQAALWAERNGL</sequence>
<dbReference type="PROSITE" id="PS00622">
    <property type="entry name" value="HTH_LUXR_1"/>
    <property type="match status" value="1"/>
</dbReference>
<keyword evidence="1 3" id="KW-0597">Phosphoprotein</keyword>
<dbReference type="PANTHER" id="PTHR43214">
    <property type="entry name" value="TWO-COMPONENT RESPONSE REGULATOR"/>
    <property type="match status" value="1"/>
</dbReference>
<keyword evidence="7" id="KW-1185">Reference proteome</keyword>
<organism evidence="6 7">
    <name type="scientific">Nocardioides deserti</name>
    <dbReference type="NCBI Taxonomy" id="1588644"/>
    <lineage>
        <taxon>Bacteria</taxon>
        <taxon>Bacillati</taxon>
        <taxon>Actinomycetota</taxon>
        <taxon>Actinomycetes</taxon>
        <taxon>Propionibacteriales</taxon>
        <taxon>Nocardioidaceae</taxon>
        <taxon>Nocardioides</taxon>
    </lineage>
</organism>
<proteinExistence type="predicted"/>
<evidence type="ECO:0000313" key="6">
    <source>
        <dbReference type="EMBL" id="MBC2959259.1"/>
    </source>
</evidence>
<dbReference type="EMBL" id="JACMYC010000001">
    <property type="protein sequence ID" value="MBC2959259.1"/>
    <property type="molecule type" value="Genomic_DNA"/>
</dbReference>
<reference evidence="6 7" key="1">
    <citation type="submission" date="2020-08" db="EMBL/GenBank/DDBJ databases">
        <title>novel species in genus Nocardioides.</title>
        <authorList>
            <person name="Zhang G."/>
        </authorList>
    </citation>
    <scope>NUCLEOTIDE SEQUENCE [LARGE SCALE GENOMIC DNA]</scope>
    <source>
        <strain evidence="6 7">SC8A-24</strain>
    </source>
</reference>
<gene>
    <name evidence="6" type="ORF">H7344_02975</name>
</gene>
<dbReference type="Proteomes" id="UP000604001">
    <property type="component" value="Unassembled WGS sequence"/>
</dbReference>
<keyword evidence="2" id="KW-0238">DNA-binding</keyword>
<dbReference type="PROSITE" id="PS50110">
    <property type="entry name" value="RESPONSE_REGULATORY"/>
    <property type="match status" value="1"/>
</dbReference>
<dbReference type="PRINTS" id="PR00038">
    <property type="entry name" value="HTHLUXR"/>
</dbReference>
<dbReference type="RefSeq" id="WP_186344496.1">
    <property type="nucleotide sequence ID" value="NZ_BMMR01000001.1"/>
</dbReference>
<comment type="caution">
    <text evidence="6">The sequence shown here is derived from an EMBL/GenBank/DDBJ whole genome shotgun (WGS) entry which is preliminary data.</text>
</comment>
<dbReference type="SMART" id="SM00448">
    <property type="entry name" value="REC"/>
    <property type="match status" value="1"/>
</dbReference>
<dbReference type="InterPro" id="IPR058245">
    <property type="entry name" value="NreC/VraR/RcsB-like_REC"/>
</dbReference>
<feature type="modified residue" description="4-aspartylphosphate" evidence="3">
    <location>
        <position position="58"/>
    </location>
</feature>
<accession>A0ABR6U5L2</accession>
<evidence type="ECO:0000256" key="3">
    <source>
        <dbReference type="PROSITE-ProRule" id="PRU00169"/>
    </source>
</evidence>
<dbReference type="InterPro" id="IPR016032">
    <property type="entry name" value="Sig_transdc_resp-reg_C-effctor"/>
</dbReference>
<dbReference type="Pfam" id="PF00072">
    <property type="entry name" value="Response_reg"/>
    <property type="match status" value="1"/>
</dbReference>
<dbReference type="PANTHER" id="PTHR43214:SF43">
    <property type="entry name" value="TWO-COMPONENT RESPONSE REGULATOR"/>
    <property type="match status" value="1"/>
</dbReference>
<dbReference type="CDD" id="cd06170">
    <property type="entry name" value="LuxR_C_like"/>
    <property type="match status" value="1"/>
</dbReference>
<dbReference type="InterPro" id="IPR039420">
    <property type="entry name" value="WalR-like"/>
</dbReference>
<feature type="domain" description="HTH luxR-type" evidence="4">
    <location>
        <begin position="142"/>
        <end position="207"/>
    </location>
</feature>
<dbReference type="SUPFAM" id="SSF52172">
    <property type="entry name" value="CheY-like"/>
    <property type="match status" value="1"/>
</dbReference>
<evidence type="ECO:0000256" key="2">
    <source>
        <dbReference type="ARBA" id="ARBA00023125"/>
    </source>
</evidence>
<dbReference type="Gene3D" id="3.40.50.2300">
    <property type="match status" value="1"/>
</dbReference>
<dbReference type="InterPro" id="IPR000792">
    <property type="entry name" value="Tscrpt_reg_LuxR_C"/>
</dbReference>
<dbReference type="CDD" id="cd17535">
    <property type="entry name" value="REC_NarL-like"/>
    <property type="match status" value="1"/>
</dbReference>
<dbReference type="SMART" id="SM00421">
    <property type="entry name" value="HTH_LUXR"/>
    <property type="match status" value="1"/>
</dbReference>
<name>A0ABR6U5L2_9ACTN</name>
<dbReference type="PROSITE" id="PS50043">
    <property type="entry name" value="HTH_LUXR_2"/>
    <property type="match status" value="1"/>
</dbReference>
<feature type="domain" description="Response regulatory" evidence="5">
    <location>
        <begin position="7"/>
        <end position="123"/>
    </location>
</feature>
<evidence type="ECO:0000259" key="5">
    <source>
        <dbReference type="PROSITE" id="PS50110"/>
    </source>
</evidence>